<evidence type="ECO:0000313" key="1">
    <source>
        <dbReference type="EMBL" id="MCI41918.1"/>
    </source>
</evidence>
<accession>A0A392RZ58</accession>
<proteinExistence type="predicted"/>
<dbReference type="Proteomes" id="UP000265520">
    <property type="component" value="Unassembled WGS sequence"/>
</dbReference>
<sequence>APDIFYLLKNQELLIVFYLLNNQELLKYLIF</sequence>
<comment type="caution">
    <text evidence="1">The sequence shown here is derived from an EMBL/GenBank/DDBJ whole genome shotgun (WGS) entry which is preliminary data.</text>
</comment>
<protein>
    <submittedName>
        <fullName evidence="1">Uncharacterized protein</fullName>
    </submittedName>
</protein>
<reference evidence="1 2" key="1">
    <citation type="journal article" date="2018" name="Front. Plant Sci.">
        <title>Red Clover (Trifolium pratense) and Zigzag Clover (T. medium) - A Picture of Genomic Similarities and Differences.</title>
        <authorList>
            <person name="Dluhosova J."/>
            <person name="Istvanek J."/>
            <person name="Nedelnik J."/>
            <person name="Repkova J."/>
        </authorList>
    </citation>
    <scope>NUCLEOTIDE SEQUENCE [LARGE SCALE GENOMIC DNA]</scope>
    <source>
        <strain evidence="2">cv. 10/8</strain>
        <tissue evidence="1">Leaf</tissue>
    </source>
</reference>
<dbReference type="AlphaFoldDB" id="A0A392RZ58"/>
<evidence type="ECO:0000313" key="2">
    <source>
        <dbReference type="Proteomes" id="UP000265520"/>
    </source>
</evidence>
<keyword evidence="2" id="KW-1185">Reference proteome</keyword>
<name>A0A392RZ58_9FABA</name>
<dbReference type="EMBL" id="LXQA010297867">
    <property type="protein sequence ID" value="MCI41918.1"/>
    <property type="molecule type" value="Genomic_DNA"/>
</dbReference>
<organism evidence="1 2">
    <name type="scientific">Trifolium medium</name>
    <dbReference type="NCBI Taxonomy" id="97028"/>
    <lineage>
        <taxon>Eukaryota</taxon>
        <taxon>Viridiplantae</taxon>
        <taxon>Streptophyta</taxon>
        <taxon>Embryophyta</taxon>
        <taxon>Tracheophyta</taxon>
        <taxon>Spermatophyta</taxon>
        <taxon>Magnoliopsida</taxon>
        <taxon>eudicotyledons</taxon>
        <taxon>Gunneridae</taxon>
        <taxon>Pentapetalae</taxon>
        <taxon>rosids</taxon>
        <taxon>fabids</taxon>
        <taxon>Fabales</taxon>
        <taxon>Fabaceae</taxon>
        <taxon>Papilionoideae</taxon>
        <taxon>50 kb inversion clade</taxon>
        <taxon>NPAAA clade</taxon>
        <taxon>Hologalegina</taxon>
        <taxon>IRL clade</taxon>
        <taxon>Trifolieae</taxon>
        <taxon>Trifolium</taxon>
    </lineage>
</organism>
<feature type="non-terminal residue" evidence="1">
    <location>
        <position position="1"/>
    </location>
</feature>